<dbReference type="SUPFAM" id="SSF54928">
    <property type="entry name" value="RNA-binding domain, RBD"/>
    <property type="match status" value="1"/>
</dbReference>
<protein>
    <recommendedName>
        <fullName evidence="12">Man(5)GlcNAc(2)-PP-dolichol translocation protein RFT1</fullName>
    </recommendedName>
</protein>
<proteinExistence type="inferred from homology"/>
<dbReference type="EMBL" id="PKSM01000018">
    <property type="protein sequence ID" value="POW21661.1"/>
    <property type="molecule type" value="Genomic_DNA"/>
</dbReference>
<feature type="domain" description="RRM Nup35-type" evidence="17">
    <location>
        <begin position="211"/>
        <end position="293"/>
    </location>
</feature>
<dbReference type="PANTHER" id="PTHR13117:SF5">
    <property type="entry name" value="PROTEIN RFT1 HOMOLOG"/>
    <property type="match status" value="1"/>
</dbReference>
<keyword evidence="5 16" id="KW-0812">Transmembrane</keyword>
<evidence type="ECO:0000256" key="6">
    <source>
        <dbReference type="ARBA" id="ARBA00022824"/>
    </source>
</evidence>
<feature type="transmembrane region" description="Helical" evidence="16">
    <location>
        <begin position="633"/>
        <end position="654"/>
    </location>
</feature>
<feature type="compositionally biased region" description="Basic and acidic residues" evidence="15">
    <location>
        <begin position="600"/>
        <end position="614"/>
    </location>
</feature>
<feature type="transmembrane region" description="Helical" evidence="16">
    <location>
        <begin position="468"/>
        <end position="493"/>
    </location>
</feature>
<dbReference type="GO" id="GO:0015031">
    <property type="term" value="P:protein transport"/>
    <property type="evidence" value="ECO:0007669"/>
    <property type="project" value="UniProtKB-KW"/>
</dbReference>
<evidence type="ECO:0000313" key="18">
    <source>
        <dbReference type="EMBL" id="POW21661.1"/>
    </source>
</evidence>
<keyword evidence="14" id="KW-0813">Transport</keyword>
<feature type="transmembrane region" description="Helical" evidence="16">
    <location>
        <begin position="442"/>
        <end position="462"/>
    </location>
</feature>
<evidence type="ECO:0000256" key="11">
    <source>
        <dbReference type="ARBA" id="ARBA00023136"/>
    </source>
</evidence>
<organism evidence="18 19">
    <name type="scientific">Puccinia striiformis</name>
    <dbReference type="NCBI Taxonomy" id="27350"/>
    <lineage>
        <taxon>Eukaryota</taxon>
        <taxon>Fungi</taxon>
        <taxon>Dikarya</taxon>
        <taxon>Basidiomycota</taxon>
        <taxon>Pucciniomycotina</taxon>
        <taxon>Pucciniomycetes</taxon>
        <taxon>Pucciniales</taxon>
        <taxon>Pucciniaceae</taxon>
        <taxon>Puccinia</taxon>
    </lineage>
</organism>
<feature type="region of interest" description="Disordered" evidence="15">
    <location>
        <begin position="286"/>
        <end position="316"/>
    </location>
</feature>
<dbReference type="AlphaFoldDB" id="A0A2S4WIS8"/>
<evidence type="ECO:0000259" key="17">
    <source>
        <dbReference type="PROSITE" id="PS51472"/>
    </source>
</evidence>
<dbReference type="GO" id="GO:0005643">
    <property type="term" value="C:nuclear pore"/>
    <property type="evidence" value="ECO:0007669"/>
    <property type="project" value="UniProtKB-SubCell"/>
</dbReference>
<feature type="region of interest" description="Disordered" evidence="15">
    <location>
        <begin position="188"/>
        <end position="207"/>
    </location>
</feature>
<comment type="function">
    <text evidence="13">Intramembrane glycolipid transporter that operates in the biosynthetic pathway of dolichol-linked oligosaccharides, the glycan precursors employed in protein asparagine (N)-glycosylation. The sequential addition of sugars to dolichol pyrophosphate produces dolichol-linked oligosaccharides containing fourteen sugars, including two GlcNAcs, nine mannoses and three glucoses. Once assembled, the oligosaccharide is transferred from the lipid to nascent proteins by oligosaccharyltransferases. The assembly of dolichol-linked oligosaccharides begins on the cytosolic side of the endoplasmic reticulum membrane and finishes in its lumen. RFT1 could mediate the translocation of the cytosolically oriented intermediate DolPP-GlcNAc2Man5, produced by ALG11, into the ER lumen where dolichol-linked oligosaccharides assembly continues. However, the intramembrane lipid transporter activity could not be confirmed in vitro.</text>
</comment>
<keyword evidence="10 14" id="KW-0906">Nuclear pore complex</keyword>
<dbReference type="GO" id="GO:0034203">
    <property type="term" value="P:glycolipid translocation"/>
    <property type="evidence" value="ECO:0007669"/>
    <property type="project" value="TreeGrafter"/>
</dbReference>
<evidence type="ECO:0000313" key="19">
    <source>
        <dbReference type="Proteomes" id="UP000238274"/>
    </source>
</evidence>
<name>A0A2S4WIS8_9BASI</name>
<evidence type="ECO:0000256" key="12">
    <source>
        <dbReference type="ARBA" id="ARBA00044793"/>
    </source>
</evidence>
<dbReference type="InterPro" id="IPR035979">
    <property type="entry name" value="RBD_domain_sf"/>
</dbReference>
<reference evidence="19" key="3">
    <citation type="journal article" date="2018" name="Mol. Plant Microbe Interact.">
        <title>Genome sequence resources for the wheat stripe rust pathogen (Puccinia striiformis f. sp. tritici) and the barley stripe rust pathogen (Puccinia striiformis f. sp. hordei).</title>
        <authorList>
            <person name="Xia C."/>
            <person name="Wang M."/>
            <person name="Yin C."/>
            <person name="Cornejo O.E."/>
            <person name="Hulbert S.H."/>
            <person name="Chen X."/>
        </authorList>
    </citation>
    <scope>NUCLEOTIDE SEQUENCE [LARGE SCALE GENOMIC DNA]</scope>
    <source>
        <strain evidence="19">93TX-2</strain>
    </source>
</reference>
<keyword evidence="14" id="KW-0509">mRNA transport</keyword>
<dbReference type="OrthoDB" id="9979195at2759"/>
<feature type="compositionally biased region" description="Polar residues" evidence="15">
    <location>
        <begin position="301"/>
        <end position="316"/>
    </location>
</feature>
<dbReference type="Proteomes" id="UP000238274">
    <property type="component" value="Unassembled WGS sequence"/>
</dbReference>
<keyword evidence="9" id="KW-0811">Translocation</keyword>
<evidence type="ECO:0000256" key="15">
    <source>
        <dbReference type="SAM" id="MobiDB-lite"/>
    </source>
</evidence>
<sequence>MPFPQSPSSFVGSGSGSPLNLNGTVGSDGPRQYTAGYISTTSHHNKELNQTMNNNNNNTSDQDDWVSSPIHSNRIRNGSNNPNGSNSNKSPYRGSGGGLFAFKEFVSHLHILFLIDSLVLILSLSELSFFFLSQFNPAQIIAYSKRINDQMEDDGPPKESLLDQDSSSHSKPTRSDLIGHRSLASSLSTQLTQPGQQNRHVEENRTNHKDTIIGHKVQVFGFTPSQQSFVIEHFSAIGELICPPELSIEGGNWATLTYKHNSAAQRAVRKNGEIIGGIIMIGSKFVSSSDSSSSHDPHWDTTPQDNSKTSSTLPKSGSMIVSRSLKTYASTEAFATPNHPSTDKGILGLISNAGKPDPSIFANHHNSDHELQNPKDSNQNPSYVTRALDLVFGCNRPNENPNEFHKIVTLYWVSVIIELLSEPAYINLTLRGETGRRVRVEGVAVTVKTIGTISVVYLGSYWGYDAGLLGFAIGQLTYSLSLCIGFWSTLFHCSSERNLYPRQVDNSSLSIGLDSWIHAADYSLCWALTRQSIIKQFLTEGDKLIVSKICPIANQGAYALAMNYGSLVARILFQPIEETSRLYFSKNLSLPSSQSPTTTKETRESTVDHTSKEESERAKGAIDLLKNLLKAQIYLGLIFITFGPPYVRIVTRLLLGRRSGYLKEGSSSTIVEVLSAYCHLIPLLGLNGIIEGFVQSTALESDLNKLSKLMGLWCLIFIGSVSLFNSPFISTQFSISAEVAIVMATCINMICRIGYGSWYIIHYFRSKYPLIPANSLKILPSSFTFIAFVGAAYATRSSLSHPSSSSHILRKDSADDPLFSYATIIHLRTGITCLFGCLLVIMISERSRIKEFLRRFKSRTKSD</sequence>
<evidence type="ECO:0000256" key="3">
    <source>
        <dbReference type="ARBA" id="ARBA00004922"/>
    </source>
</evidence>
<evidence type="ECO:0000256" key="7">
    <source>
        <dbReference type="ARBA" id="ARBA00022927"/>
    </source>
</evidence>
<feature type="transmembrane region" description="Helical" evidence="16">
    <location>
        <begin position="776"/>
        <end position="795"/>
    </location>
</feature>
<feature type="compositionally biased region" description="Low complexity" evidence="15">
    <location>
        <begin position="590"/>
        <end position="599"/>
    </location>
</feature>
<keyword evidence="11 16" id="KW-0472">Membrane</keyword>
<feature type="transmembrane region" description="Helical" evidence="16">
    <location>
        <begin position="818"/>
        <end position="844"/>
    </location>
</feature>
<evidence type="ECO:0000256" key="16">
    <source>
        <dbReference type="SAM" id="Phobius"/>
    </source>
</evidence>
<evidence type="ECO:0000256" key="10">
    <source>
        <dbReference type="ARBA" id="ARBA00023132"/>
    </source>
</evidence>
<dbReference type="PANTHER" id="PTHR13117">
    <property type="entry name" value="ENDOPLASMIC RETICULUM MULTISPAN TRANSMEMBRANE PROTEIN-RELATED"/>
    <property type="match status" value="1"/>
</dbReference>
<keyword evidence="7" id="KW-0653">Protein transport</keyword>
<feature type="region of interest" description="Disordered" evidence="15">
    <location>
        <begin position="1"/>
        <end position="36"/>
    </location>
</feature>
<keyword evidence="19" id="KW-1185">Reference proteome</keyword>
<keyword evidence="8 16" id="KW-1133">Transmembrane helix</keyword>
<evidence type="ECO:0000256" key="14">
    <source>
        <dbReference type="PROSITE-ProRule" id="PRU00804"/>
    </source>
</evidence>
<evidence type="ECO:0000256" key="9">
    <source>
        <dbReference type="ARBA" id="ARBA00023010"/>
    </source>
</evidence>
<feature type="region of interest" description="Disordered" evidence="15">
    <location>
        <begin position="151"/>
        <end position="176"/>
    </location>
</feature>
<feature type="region of interest" description="Disordered" evidence="15">
    <location>
        <begin position="51"/>
        <end position="90"/>
    </location>
</feature>
<keyword evidence="14" id="KW-0539">Nucleus</keyword>
<dbReference type="InterPro" id="IPR007594">
    <property type="entry name" value="RFT1"/>
</dbReference>
<dbReference type="GO" id="GO:0051028">
    <property type="term" value="P:mRNA transport"/>
    <property type="evidence" value="ECO:0007669"/>
    <property type="project" value="UniProtKB-UniRule"/>
</dbReference>
<feature type="transmembrane region" description="Helical" evidence="16">
    <location>
        <begin position="674"/>
        <end position="694"/>
    </location>
</feature>
<evidence type="ECO:0000256" key="1">
    <source>
        <dbReference type="ARBA" id="ARBA00004477"/>
    </source>
</evidence>
<evidence type="ECO:0000256" key="2">
    <source>
        <dbReference type="ARBA" id="ARBA00004567"/>
    </source>
</evidence>
<dbReference type="GO" id="GO:0006488">
    <property type="term" value="P:dolichol-linked oligosaccharide biosynthetic process"/>
    <property type="evidence" value="ECO:0007669"/>
    <property type="project" value="InterPro"/>
</dbReference>
<dbReference type="GO" id="GO:0003676">
    <property type="term" value="F:nucleic acid binding"/>
    <property type="evidence" value="ECO:0007669"/>
    <property type="project" value="InterPro"/>
</dbReference>
<feature type="compositionally biased region" description="Low complexity" evidence="15">
    <location>
        <begin position="75"/>
        <end position="90"/>
    </location>
</feature>
<feature type="transmembrane region" description="Helical" evidence="16">
    <location>
        <begin position="735"/>
        <end position="755"/>
    </location>
</feature>
<accession>A0A2S4WIS8</accession>
<dbReference type="Gene3D" id="3.30.70.330">
    <property type="match status" value="1"/>
</dbReference>
<reference evidence="19" key="2">
    <citation type="journal article" date="2018" name="BMC Genomics">
        <title>Genomic insights into host adaptation between the wheat stripe rust pathogen (Puccinia striiformis f. sp. tritici) and the barley stripe rust pathogen (Puccinia striiformis f. sp. hordei).</title>
        <authorList>
            <person name="Xia C."/>
            <person name="Wang M."/>
            <person name="Yin C."/>
            <person name="Cornejo O.E."/>
            <person name="Hulbert S.H."/>
            <person name="Chen X."/>
        </authorList>
    </citation>
    <scope>NUCLEOTIDE SEQUENCE [LARGE SCALE GENOMIC DNA]</scope>
    <source>
        <strain evidence="19">93TX-2</strain>
    </source>
</reference>
<dbReference type="InterPro" id="IPR012677">
    <property type="entry name" value="Nucleotide-bd_a/b_plait_sf"/>
</dbReference>
<feature type="transmembrane region" description="Helical" evidence="16">
    <location>
        <begin position="410"/>
        <end position="430"/>
    </location>
</feature>
<evidence type="ECO:0000256" key="4">
    <source>
        <dbReference type="ARBA" id="ARBA00010288"/>
    </source>
</evidence>
<feature type="region of interest" description="Disordered" evidence="15">
    <location>
        <begin position="358"/>
        <end position="380"/>
    </location>
</feature>
<dbReference type="VEuPathDB" id="FungiDB:PSTT_15903"/>
<dbReference type="InterPro" id="IPR007846">
    <property type="entry name" value="RRM_NUP35_dom"/>
</dbReference>
<gene>
    <name evidence="18" type="ORF">PSHT_02206</name>
</gene>
<dbReference type="GO" id="GO:0005789">
    <property type="term" value="C:endoplasmic reticulum membrane"/>
    <property type="evidence" value="ECO:0007669"/>
    <property type="project" value="UniProtKB-SubCell"/>
</dbReference>
<feature type="transmembrane region" description="Helical" evidence="16">
    <location>
        <begin position="706"/>
        <end position="729"/>
    </location>
</feature>
<evidence type="ECO:0000256" key="8">
    <source>
        <dbReference type="ARBA" id="ARBA00022989"/>
    </source>
</evidence>
<comment type="subcellular location">
    <subcellularLocation>
        <location evidence="1">Endoplasmic reticulum membrane</location>
        <topology evidence="1">Multi-pass membrane protein</topology>
    </subcellularLocation>
    <subcellularLocation>
        <location evidence="2">Nucleus</location>
        <location evidence="2">Nuclear pore complex</location>
    </subcellularLocation>
</comment>
<evidence type="ECO:0000256" key="13">
    <source>
        <dbReference type="ARBA" id="ARBA00045912"/>
    </source>
</evidence>
<reference evidence="18 19" key="1">
    <citation type="submission" date="2017-12" db="EMBL/GenBank/DDBJ databases">
        <title>Gene loss provides genomic basis for host adaptation in cereal stripe rust fungi.</title>
        <authorList>
            <person name="Xia C."/>
        </authorList>
    </citation>
    <scope>NUCLEOTIDE SEQUENCE [LARGE SCALE GENOMIC DNA]</scope>
    <source>
        <strain evidence="18 19">93TX-2</strain>
    </source>
</reference>
<evidence type="ECO:0000256" key="5">
    <source>
        <dbReference type="ARBA" id="ARBA00022692"/>
    </source>
</evidence>
<dbReference type="Pfam" id="PF04506">
    <property type="entry name" value="Rft-1"/>
    <property type="match status" value="1"/>
</dbReference>
<dbReference type="Pfam" id="PF05172">
    <property type="entry name" value="RRM_Nup35"/>
    <property type="match status" value="1"/>
</dbReference>
<dbReference type="VEuPathDB" id="FungiDB:PSHT_02206"/>
<feature type="region of interest" description="Disordered" evidence="15">
    <location>
        <begin position="590"/>
        <end position="614"/>
    </location>
</feature>
<feature type="compositionally biased region" description="Low complexity" evidence="15">
    <location>
        <begin position="1"/>
        <end position="12"/>
    </location>
</feature>
<comment type="similarity">
    <text evidence="4">Belongs to the RFT1 family.</text>
</comment>
<dbReference type="PROSITE" id="PS51472">
    <property type="entry name" value="RRM_NUP35"/>
    <property type="match status" value="1"/>
</dbReference>
<keyword evidence="6" id="KW-0256">Endoplasmic reticulum</keyword>
<comment type="pathway">
    <text evidence="3">Protein modification; protein glycosylation.</text>
</comment>
<comment type="caution">
    <text evidence="18">The sequence shown here is derived from an EMBL/GenBank/DDBJ whole genome shotgun (WGS) entry which is preliminary data.</text>
</comment>